<reference evidence="2 3" key="1">
    <citation type="journal article" date="2017" name="Mol. Plant">
        <title>The Genome of Medicinal Plant Macleaya cordata Provides New Insights into Benzylisoquinoline Alkaloids Metabolism.</title>
        <authorList>
            <person name="Liu X."/>
            <person name="Liu Y."/>
            <person name="Huang P."/>
            <person name="Ma Y."/>
            <person name="Qing Z."/>
            <person name="Tang Q."/>
            <person name="Cao H."/>
            <person name="Cheng P."/>
            <person name="Zheng Y."/>
            <person name="Yuan Z."/>
            <person name="Zhou Y."/>
            <person name="Liu J."/>
            <person name="Tang Z."/>
            <person name="Zhuo Y."/>
            <person name="Zhang Y."/>
            <person name="Yu L."/>
            <person name="Huang J."/>
            <person name="Yang P."/>
            <person name="Peng Q."/>
            <person name="Zhang J."/>
            <person name="Jiang W."/>
            <person name="Zhang Z."/>
            <person name="Lin K."/>
            <person name="Ro D.K."/>
            <person name="Chen X."/>
            <person name="Xiong X."/>
            <person name="Shang Y."/>
            <person name="Huang S."/>
            <person name="Zeng J."/>
        </authorList>
    </citation>
    <scope>NUCLEOTIDE SEQUENCE [LARGE SCALE GENOMIC DNA]</scope>
    <source>
        <strain evidence="3">cv. BLH2017</strain>
        <tissue evidence="2">Root</tissue>
    </source>
</reference>
<dbReference type="InParanoid" id="A0A200QFB4"/>
<organism evidence="2 3">
    <name type="scientific">Macleaya cordata</name>
    <name type="common">Five-seeded plume-poppy</name>
    <name type="synonym">Bocconia cordata</name>
    <dbReference type="NCBI Taxonomy" id="56857"/>
    <lineage>
        <taxon>Eukaryota</taxon>
        <taxon>Viridiplantae</taxon>
        <taxon>Streptophyta</taxon>
        <taxon>Embryophyta</taxon>
        <taxon>Tracheophyta</taxon>
        <taxon>Spermatophyta</taxon>
        <taxon>Magnoliopsida</taxon>
        <taxon>Ranunculales</taxon>
        <taxon>Papaveraceae</taxon>
        <taxon>Papaveroideae</taxon>
        <taxon>Macleaya</taxon>
    </lineage>
</organism>
<gene>
    <name evidence="2" type="ORF">BVC80_9097g202</name>
</gene>
<dbReference type="AlphaFoldDB" id="A0A200QFB4"/>
<dbReference type="Proteomes" id="UP000195402">
    <property type="component" value="Unassembled WGS sequence"/>
</dbReference>
<evidence type="ECO:0000256" key="1">
    <source>
        <dbReference type="SAM" id="MobiDB-lite"/>
    </source>
</evidence>
<protein>
    <submittedName>
        <fullName evidence="2">Uncharacterized protein</fullName>
    </submittedName>
</protein>
<evidence type="ECO:0000313" key="3">
    <source>
        <dbReference type="Proteomes" id="UP000195402"/>
    </source>
</evidence>
<sequence>MATWVLLRRGGGTRSSSLFAFNRCLTGNAKMPWATSSSLEKKNAKVIENSDEGGAQTTTPSKVAASPNQKTEEPSKYEFETGGLITSFLCSPH</sequence>
<comment type="caution">
    <text evidence="2">The sequence shown here is derived from an EMBL/GenBank/DDBJ whole genome shotgun (WGS) entry which is preliminary data.</text>
</comment>
<keyword evidence="3" id="KW-1185">Reference proteome</keyword>
<evidence type="ECO:0000313" key="2">
    <source>
        <dbReference type="EMBL" id="OVA09105.1"/>
    </source>
</evidence>
<feature type="compositionally biased region" description="Polar residues" evidence="1">
    <location>
        <begin position="55"/>
        <end position="69"/>
    </location>
</feature>
<dbReference type="EMBL" id="MVGT01002224">
    <property type="protein sequence ID" value="OVA09105.1"/>
    <property type="molecule type" value="Genomic_DNA"/>
</dbReference>
<feature type="region of interest" description="Disordered" evidence="1">
    <location>
        <begin position="36"/>
        <end position="77"/>
    </location>
</feature>
<proteinExistence type="predicted"/>
<accession>A0A200QFB4</accession>
<name>A0A200QFB4_MACCD</name>